<evidence type="ECO:0000313" key="3">
    <source>
        <dbReference type="Proteomes" id="UP000326953"/>
    </source>
</evidence>
<evidence type="ECO:0000313" key="2">
    <source>
        <dbReference type="EMBL" id="VVN01573.1"/>
    </source>
</evidence>
<dbReference type="RefSeq" id="WP_191632397.1">
    <property type="nucleotide sequence ID" value="NZ_CABVHK010000011.1"/>
</dbReference>
<reference evidence="2 3" key="1">
    <citation type="submission" date="2019-09" db="EMBL/GenBank/DDBJ databases">
        <authorList>
            <person name="Chandra G."/>
            <person name="Truman W A."/>
        </authorList>
    </citation>
    <scope>NUCLEOTIDE SEQUENCE [LARGE SCALE GENOMIC DNA]</scope>
    <source>
        <strain evidence="2">PS662</strain>
    </source>
</reference>
<evidence type="ECO:0000256" key="1">
    <source>
        <dbReference type="SAM" id="SignalP"/>
    </source>
</evidence>
<evidence type="ECO:0008006" key="4">
    <source>
        <dbReference type="Google" id="ProtNLM"/>
    </source>
</evidence>
<gene>
    <name evidence="2" type="ORF">PS662_03372</name>
</gene>
<sequence precursor="true">MQKRKFLVRQTFAASTLLLTMATAVHAADWSDNSFSYWYGTHFAEPGIDGPIAKHVVEFTHVDGYQYGGNFLNVQVLFSDKDDPADGGDNGATEVYAIYRHQLSLHKISGKDFKWGPVRDWSLSGGVDWNTKNTAFAPAKRMLVIGPTVNFDVPGFWDFSVMYRSERNHNGSPFAREHDIHFDDTYYLETAWDIPFQLDSVPLKFKGFANFVPPKGKDGFGNDSVSETLVHLSLLVDVGALTVGKKDTFFAGVGYEYWKNKFGNSSANTSGTEANTTFVNLEWHL</sequence>
<dbReference type="GO" id="GO:0009279">
    <property type="term" value="C:cell outer membrane"/>
    <property type="evidence" value="ECO:0007669"/>
    <property type="project" value="InterPro"/>
</dbReference>
<dbReference type="AlphaFoldDB" id="A0A5E6U9F9"/>
<protein>
    <recommendedName>
        <fullName evidence="4">Nucleoside-binding outer membrane protein</fullName>
    </recommendedName>
</protein>
<feature type="signal peptide" evidence="1">
    <location>
        <begin position="1"/>
        <end position="27"/>
    </location>
</feature>
<name>A0A5E6U9F9_PSEFL</name>
<dbReference type="Proteomes" id="UP000326953">
    <property type="component" value="Unassembled WGS sequence"/>
</dbReference>
<dbReference type="Gene3D" id="2.40.230.20">
    <property type="entry name" value="Nucleoside-specific channel-forming protein, Tsx-like"/>
    <property type="match status" value="1"/>
</dbReference>
<proteinExistence type="predicted"/>
<feature type="chain" id="PRO_5023147108" description="Nucleoside-binding outer membrane protein" evidence="1">
    <location>
        <begin position="28"/>
        <end position="285"/>
    </location>
</feature>
<keyword evidence="1" id="KW-0732">Signal</keyword>
<organism evidence="2 3">
    <name type="scientific">Pseudomonas fluorescens</name>
    <dbReference type="NCBI Taxonomy" id="294"/>
    <lineage>
        <taxon>Bacteria</taxon>
        <taxon>Pseudomonadati</taxon>
        <taxon>Pseudomonadota</taxon>
        <taxon>Gammaproteobacteria</taxon>
        <taxon>Pseudomonadales</taxon>
        <taxon>Pseudomonadaceae</taxon>
        <taxon>Pseudomonas</taxon>
    </lineage>
</organism>
<dbReference type="InterPro" id="IPR036777">
    <property type="entry name" value="Channel_Tsx-like_sf"/>
</dbReference>
<accession>A0A5E6U9F9</accession>
<dbReference type="EMBL" id="CABVHK010000011">
    <property type="protein sequence ID" value="VVN01573.1"/>
    <property type="molecule type" value="Genomic_DNA"/>
</dbReference>
<dbReference type="SUPFAM" id="SSF111364">
    <property type="entry name" value="Tsx-like channel"/>
    <property type="match status" value="1"/>
</dbReference>